<dbReference type="EMBL" id="QUMX01000005">
    <property type="protein sequence ID" value="REG54128.1"/>
    <property type="molecule type" value="Genomic_DNA"/>
</dbReference>
<keyword evidence="5" id="KW-0503">Monooxygenase</keyword>
<evidence type="ECO:0000313" key="5">
    <source>
        <dbReference type="EMBL" id="REG54128.1"/>
    </source>
</evidence>
<dbReference type="GO" id="GO:0016709">
    <property type="term" value="F:oxidoreductase activity, acting on paired donors, with incorporation or reduction of molecular oxygen, NAD(P)H as one donor, and incorporation of one atom of oxygen"/>
    <property type="evidence" value="ECO:0007669"/>
    <property type="project" value="UniProtKB-ARBA"/>
</dbReference>
<keyword evidence="6" id="KW-1185">Reference proteome</keyword>
<dbReference type="GO" id="GO:0071949">
    <property type="term" value="F:FAD binding"/>
    <property type="evidence" value="ECO:0007669"/>
    <property type="project" value="InterPro"/>
</dbReference>
<gene>
    <name evidence="5" type="ORF">ATH84_100595</name>
</gene>
<dbReference type="Proteomes" id="UP000256794">
    <property type="component" value="Unassembled WGS sequence"/>
</dbReference>
<dbReference type="Gene3D" id="3.40.30.120">
    <property type="match status" value="1"/>
</dbReference>
<accession>A0AAQ0HJ26</accession>
<evidence type="ECO:0000256" key="1">
    <source>
        <dbReference type="ARBA" id="ARBA00001974"/>
    </source>
</evidence>
<feature type="domain" description="FAD-binding" evidence="4">
    <location>
        <begin position="1"/>
        <end position="53"/>
    </location>
</feature>
<dbReference type="AlphaFoldDB" id="A0AAQ0HJ26"/>
<dbReference type="SUPFAM" id="SSF51905">
    <property type="entry name" value="FAD/NAD(P)-binding domain"/>
    <property type="match status" value="1"/>
</dbReference>
<keyword evidence="3" id="KW-0274">FAD</keyword>
<sequence length="190" mass="20132">MPPTGAFGGNSGIHDAHNLAGKLAMVVRGEADAGLLDSYDAERRSVIAATVAQALARLQQWFKGPAGRLPPAVAIVDDYDIVFGQRYDTGAIVPEGPPPDRPFEPVAELSGRPGTRAPHLVVERSGEPISMLDLVDRGFVLLAVEAAWRRARAAVSERQGITLAGGLPLPCRIAGSTCFGACHSWRSSRQ</sequence>
<proteinExistence type="predicted"/>
<reference evidence="5 6" key="1">
    <citation type="submission" date="2018-08" db="EMBL/GenBank/DDBJ databases">
        <title>Genomic Encyclopedia of Archaeal and Bacterial Type Strains, Phase II (KMG-II): from individual species to whole genera.</title>
        <authorList>
            <person name="Goeker M."/>
        </authorList>
    </citation>
    <scope>NUCLEOTIDE SEQUENCE [LARGE SCALE GENOMIC DNA]</scope>
    <source>
        <strain evidence="5 6">DSM 582</strain>
    </source>
</reference>
<evidence type="ECO:0000259" key="4">
    <source>
        <dbReference type="Pfam" id="PF01494"/>
    </source>
</evidence>
<dbReference type="Pfam" id="PF01494">
    <property type="entry name" value="FAD_binding_3"/>
    <property type="match status" value="1"/>
</dbReference>
<keyword evidence="2" id="KW-0285">Flavoprotein</keyword>
<dbReference type="PANTHER" id="PTHR43004">
    <property type="entry name" value="TRK SYSTEM POTASSIUM UPTAKE PROTEIN"/>
    <property type="match status" value="1"/>
</dbReference>
<evidence type="ECO:0000256" key="2">
    <source>
        <dbReference type="ARBA" id="ARBA00022630"/>
    </source>
</evidence>
<dbReference type="InterPro" id="IPR036188">
    <property type="entry name" value="FAD/NAD-bd_sf"/>
</dbReference>
<protein>
    <submittedName>
        <fullName evidence="5">Polyketide hydroxylase/tetracenomycin A2 monooxygenase-dioxygenase</fullName>
    </submittedName>
</protein>
<dbReference type="PRINTS" id="PR00420">
    <property type="entry name" value="RNGMNOXGNASE"/>
</dbReference>
<comment type="cofactor">
    <cofactor evidence="1">
        <name>FAD</name>
        <dbReference type="ChEBI" id="CHEBI:57692"/>
    </cofactor>
</comment>
<evidence type="ECO:0000256" key="3">
    <source>
        <dbReference type="ARBA" id="ARBA00022827"/>
    </source>
</evidence>
<dbReference type="PANTHER" id="PTHR43004:SF19">
    <property type="entry name" value="BINDING MONOOXYGENASE, PUTATIVE (JCVI)-RELATED"/>
    <property type="match status" value="1"/>
</dbReference>
<dbReference type="InterPro" id="IPR002938">
    <property type="entry name" value="FAD-bd"/>
</dbReference>
<keyword evidence="5" id="KW-0560">Oxidoreductase</keyword>
<evidence type="ECO:0000313" key="6">
    <source>
        <dbReference type="Proteomes" id="UP000256794"/>
    </source>
</evidence>
<comment type="caution">
    <text evidence="5">The sequence shown here is derived from an EMBL/GenBank/DDBJ whole genome shotgun (WGS) entry which is preliminary data.</text>
</comment>
<name>A0AAQ0HJ26_PARVE</name>
<dbReference type="InterPro" id="IPR050641">
    <property type="entry name" value="RIFMO-like"/>
</dbReference>
<organism evidence="5 6">
    <name type="scientific">Paracoccus versutus</name>
    <name type="common">Thiobacillus versutus</name>
    <dbReference type="NCBI Taxonomy" id="34007"/>
    <lineage>
        <taxon>Bacteria</taxon>
        <taxon>Pseudomonadati</taxon>
        <taxon>Pseudomonadota</taxon>
        <taxon>Alphaproteobacteria</taxon>
        <taxon>Rhodobacterales</taxon>
        <taxon>Paracoccaceae</taxon>
        <taxon>Paracoccus</taxon>
    </lineage>
</organism>
<dbReference type="Gene3D" id="3.50.50.60">
    <property type="entry name" value="FAD/NAD(P)-binding domain"/>
    <property type="match status" value="1"/>
</dbReference>